<gene>
    <name evidence="6" type="ORF">SAMN05216201_10645</name>
</gene>
<feature type="domain" description="HTH lysR-type" evidence="5">
    <location>
        <begin position="1"/>
        <end position="59"/>
    </location>
</feature>
<dbReference type="EMBL" id="FNZE01000006">
    <property type="protein sequence ID" value="SEJ24062.1"/>
    <property type="molecule type" value="Genomic_DNA"/>
</dbReference>
<evidence type="ECO:0000256" key="3">
    <source>
        <dbReference type="ARBA" id="ARBA00023125"/>
    </source>
</evidence>
<dbReference type="GO" id="GO:0043565">
    <property type="term" value="F:sequence-specific DNA binding"/>
    <property type="evidence" value="ECO:0007669"/>
    <property type="project" value="TreeGrafter"/>
</dbReference>
<accession>A0A1H6XGU1</accession>
<dbReference type="GO" id="GO:0006351">
    <property type="term" value="P:DNA-templated transcription"/>
    <property type="evidence" value="ECO:0007669"/>
    <property type="project" value="TreeGrafter"/>
</dbReference>
<dbReference type="InterPro" id="IPR000847">
    <property type="entry name" value="LysR_HTH_N"/>
</dbReference>
<dbReference type="InterPro" id="IPR005119">
    <property type="entry name" value="LysR_subst-bd"/>
</dbReference>
<evidence type="ECO:0000313" key="7">
    <source>
        <dbReference type="Proteomes" id="UP000242930"/>
    </source>
</evidence>
<dbReference type="SUPFAM" id="SSF53850">
    <property type="entry name" value="Periplasmic binding protein-like II"/>
    <property type="match status" value="1"/>
</dbReference>
<proteinExistence type="inferred from homology"/>
<dbReference type="Pfam" id="PF00126">
    <property type="entry name" value="HTH_1"/>
    <property type="match status" value="1"/>
</dbReference>
<protein>
    <submittedName>
        <fullName evidence="6">DNA-binding transcriptional regulator, LysR family</fullName>
    </submittedName>
</protein>
<evidence type="ECO:0000256" key="4">
    <source>
        <dbReference type="ARBA" id="ARBA00023163"/>
    </source>
</evidence>
<keyword evidence="2" id="KW-0805">Transcription regulation</keyword>
<evidence type="ECO:0000256" key="2">
    <source>
        <dbReference type="ARBA" id="ARBA00023015"/>
    </source>
</evidence>
<dbReference type="CDD" id="cd08472">
    <property type="entry name" value="PBP2_CrgA_like_3"/>
    <property type="match status" value="1"/>
</dbReference>
<dbReference type="Pfam" id="PF03466">
    <property type="entry name" value="LysR_substrate"/>
    <property type="match status" value="1"/>
</dbReference>
<dbReference type="InterPro" id="IPR036388">
    <property type="entry name" value="WH-like_DNA-bd_sf"/>
</dbReference>
<dbReference type="PROSITE" id="PS50931">
    <property type="entry name" value="HTH_LYSR"/>
    <property type="match status" value="1"/>
</dbReference>
<dbReference type="OrthoDB" id="9786526at2"/>
<reference evidence="7" key="1">
    <citation type="submission" date="2016-10" db="EMBL/GenBank/DDBJ databases">
        <authorList>
            <person name="Varghese N."/>
            <person name="Submissions S."/>
        </authorList>
    </citation>
    <scope>NUCLEOTIDE SEQUENCE [LARGE SCALE GENOMIC DNA]</scope>
    <source>
        <strain evidence="7">LMG 25967</strain>
    </source>
</reference>
<sequence>MDRLQAMQLFVRIVELGSFSKAAEQLGMSRASATALVKQLESHLGARLLQRTTRQVSATLDGRSYYQHCLSILAEIEEAESVFSRSAQHPRGHLKVDLPASLGRLVVIPALPEFYARYPEISLEIGIGDRMIDLVREGVDCVVRIGALDDSTLVARPLPPLPQVTCASAGYLARHGLPTSLDQLEGHRGVDYLSATSGRLQPLEFGVDGQVVTRTLPACLAVNNGESYVAACEAGLGIVQVPHYHVQRQLAAGSLVELLPQHRPPPLPMTVLYPHHRHLTPRLRVFIDWLVELFQG</sequence>
<keyword evidence="4" id="KW-0804">Transcription</keyword>
<name>A0A1H6XGU1_9PSED</name>
<dbReference type="FunFam" id="1.10.10.10:FF:000001">
    <property type="entry name" value="LysR family transcriptional regulator"/>
    <property type="match status" value="1"/>
</dbReference>
<dbReference type="PANTHER" id="PTHR30537:SF72">
    <property type="entry name" value="LYSR FAMILY TRANSCRIPTIONAL REGULATOR"/>
    <property type="match status" value="1"/>
</dbReference>
<evidence type="ECO:0000313" key="6">
    <source>
        <dbReference type="EMBL" id="SEJ24062.1"/>
    </source>
</evidence>
<dbReference type="RefSeq" id="WP_090310039.1">
    <property type="nucleotide sequence ID" value="NZ_FNZE01000006.1"/>
</dbReference>
<comment type="similarity">
    <text evidence="1">Belongs to the LysR transcriptional regulatory family.</text>
</comment>
<dbReference type="PANTHER" id="PTHR30537">
    <property type="entry name" value="HTH-TYPE TRANSCRIPTIONAL REGULATOR"/>
    <property type="match status" value="1"/>
</dbReference>
<organism evidence="6 7">
    <name type="scientific">Pseudomonas linyingensis</name>
    <dbReference type="NCBI Taxonomy" id="915471"/>
    <lineage>
        <taxon>Bacteria</taxon>
        <taxon>Pseudomonadati</taxon>
        <taxon>Pseudomonadota</taxon>
        <taxon>Gammaproteobacteria</taxon>
        <taxon>Pseudomonadales</taxon>
        <taxon>Pseudomonadaceae</taxon>
        <taxon>Pseudomonas</taxon>
    </lineage>
</organism>
<dbReference type="FunFam" id="3.40.190.290:FF:000001">
    <property type="entry name" value="Transcriptional regulator, LysR family"/>
    <property type="match status" value="1"/>
</dbReference>
<keyword evidence="7" id="KW-1185">Reference proteome</keyword>
<dbReference type="Gene3D" id="3.40.190.290">
    <property type="match status" value="1"/>
</dbReference>
<dbReference type="GO" id="GO:0003700">
    <property type="term" value="F:DNA-binding transcription factor activity"/>
    <property type="evidence" value="ECO:0007669"/>
    <property type="project" value="InterPro"/>
</dbReference>
<dbReference type="Proteomes" id="UP000242930">
    <property type="component" value="Unassembled WGS sequence"/>
</dbReference>
<evidence type="ECO:0000259" key="5">
    <source>
        <dbReference type="PROSITE" id="PS50931"/>
    </source>
</evidence>
<dbReference type="STRING" id="915471.SAMN05216201_10645"/>
<dbReference type="SUPFAM" id="SSF46785">
    <property type="entry name" value="Winged helix' DNA-binding domain"/>
    <property type="match status" value="1"/>
</dbReference>
<dbReference type="Gene3D" id="1.10.10.10">
    <property type="entry name" value="Winged helix-like DNA-binding domain superfamily/Winged helix DNA-binding domain"/>
    <property type="match status" value="1"/>
</dbReference>
<dbReference type="AlphaFoldDB" id="A0A1H6XGU1"/>
<evidence type="ECO:0000256" key="1">
    <source>
        <dbReference type="ARBA" id="ARBA00009437"/>
    </source>
</evidence>
<keyword evidence="3 6" id="KW-0238">DNA-binding</keyword>
<dbReference type="InterPro" id="IPR058163">
    <property type="entry name" value="LysR-type_TF_proteobact-type"/>
</dbReference>
<dbReference type="InterPro" id="IPR036390">
    <property type="entry name" value="WH_DNA-bd_sf"/>
</dbReference>